<keyword evidence="8 11" id="KW-1015">Disulfide bond</keyword>
<dbReference type="PROSITE" id="PS51352">
    <property type="entry name" value="THIOREDOXIN_2"/>
    <property type="match status" value="2"/>
</dbReference>
<feature type="disulfide bond" description="Redox-active" evidence="11">
    <location>
        <begin position="398"/>
        <end position="401"/>
    </location>
</feature>
<dbReference type="OrthoDB" id="427280at2759"/>
<dbReference type="Gene3D" id="3.40.30.10">
    <property type="entry name" value="Glutaredoxin"/>
    <property type="match status" value="4"/>
</dbReference>
<accession>A0A5A7QVS4</accession>
<evidence type="ECO:0000256" key="9">
    <source>
        <dbReference type="ARBA" id="ARBA00023235"/>
    </source>
</evidence>
<sequence>MELIKLSICSSLIVLALTSSVSAAGEESESKEFVVTLDHSNFTDFVAKHKFVVVEFYAPWCGHCKKLAPEVQYEKAASVLSLLDPPVVVAKVDASDEQNKVLAKEFEISGYPTLKILRNGGSVIKDYKGPRDADGIVAYLKKQSGPASFEIKSSEDVTSVIDDNKILVVGVFPEFSGEKFENFMSLAERLRADYEFGHTLDARLLPRGDSSVAGPLIRLLKPFDELFVDFQEFDVDALVKFVQETSIPTVTFFNKDPKNHPFVVKYFNSPNAKFDAFKSKYHEVAELFKGKDLNFLMGDYFGLNDEQVPLIIIQTNDGGKYLKPNVEPDQIASWVKDFKDGNIQAYKKSEPIPEVNNEPVKAVVANNLKDMVYILTDYTSNINNIFRAVLLEFYAPWCGHCKKLAPILDEVAISFENDPDIDATANDIPRDIFEVKGYPTLCFRSSTGNIVRYEGNRTKEDLIDFINKNRASLTKQESRKEEL</sequence>
<dbReference type="FunFam" id="3.40.30.10:FF:000184">
    <property type="entry name" value="Protein disulfide-isomerase"/>
    <property type="match status" value="1"/>
</dbReference>
<evidence type="ECO:0000256" key="5">
    <source>
        <dbReference type="ARBA" id="ARBA00022729"/>
    </source>
</evidence>
<dbReference type="NCBIfam" id="TIGR01130">
    <property type="entry name" value="ER_PDI_fam"/>
    <property type="match status" value="1"/>
</dbReference>
<dbReference type="Proteomes" id="UP000325081">
    <property type="component" value="Unassembled WGS sequence"/>
</dbReference>
<protein>
    <recommendedName>
        <fullName evidence="4 13">Protein disulfide-isomerase</fullName>
        <ecNumber evidence="4 13">5.3.4.1</ecNumber>
    </recommendedName>
</protein>
<proteinExistence type="inferred from homology"/>
<dbReference type="NCBIfam" id="TIGR01126">
    <property type="entry name" value="pdi_dom"/>
    <property type="match status" value="1"/>
</dbReference>
<evidence type="ECO:0000256" key="11">
    <source>
        <dbReference type="PIRSR" id="PIRSR605792-51"/>
    </source>
</evidence>
<dbReference type="Pfam" id="PF00085">
    <property type="entry name" value="Thioredoxin"/>
    <property type="match status" value="2"/>
</dbReference>
<dbReference type="CDD" id="cd02982">
    <property type="entry name" value="PDI_b'_family"/>
    <property type="match status" value="1"/>
</dbReference>
<evidence type="ECO:0000256" key="8">
    <source>
        <dbReference type="ARBA" id="ARBA00023157"/>
    </source>
</evidence>
<gene>
    <name evidence="15" type="ORF">STAS_26402</name>
</gene>
<comment type="similarity">
    <text evidence="3 12">Belongs to the protein disulfide isomerase family.</text>
</comment>
<evidence type="ECO:0000256" key="7">
    <source>
        <dbReference type="ARBA" id="ARBA00022824"/>
    </source>
</evidence>
<dbReference type="FunFam" id="3.40.30.10:FF:000150">
    <property type="entry name" value="Protein disulfide-isomerase"/>
    <property type="match status" value="1"/>
</dbReference>
<evidence type="ECO:0000256" key="13">
    <source>
        <dbReference type="RuleBase" id="RU361130"/>
    </source>
</evidence>
<dbReference type="AlphaFoldDB" id="A0A5A7QVS4"/>
<dbReference type="InterPro" id="IPR005792">
    <property type="entry name" value="Prot_disulphide_isomerase"/>
</dbReference>
<dbReference type="SUPFAM" id="SSF52833">
    <property type="entry name" value="Thioredoxin-like"/>
    <property type="match status" value="4"/>
</dbReference>
<comment type="catalytic activity">
    <reaction evidence="1 13">
        <text>Catalyzes the rearrangement of -S-S- bonds in proteins.</text>
        <dbReference type="EC" id="5.3.4.1"/>
    </reaction>
</comment>
<dbReference type="GO" id="GO:0005788">
    <property type="term" value="C:endoplasmic reticulum lumen"/>
    <property type="evidence" value="ECO:0007669"/>
    <property type="project" value="UniProtKB-SubCell"/>
</dbReference>
<dbReference type="GO" id="GO:0003756">
    <property type="term" value="F:protein disulfide isomerase activity"/>
    <property type="evidence" value="ECO:0007669"/>
    <property type="project" value="UniProtKB-EC"/>
</dbReference>
<comment type="subcellular location">
    <subcellularLocation>
        <location evidence="2">Endoplasmic reticulum lumen</location>
    </subcellularLocation>
</comment>
<organism evidence="15 16">
    <name type="scientific">Striga asiatica</name>
    <name type="common">Asiatic witchweed</name>
    <name type="synonym">Buchnera asiatica</name>
    <dbReference type="NCBI Taxonomy" id="4170"/>
    <lineage>
        <taxon>Eukaryota</taxon>
        <taxon>Viridiplantae</taxon>
        <taxon>Streptophyta</taxon>
        <taxon>Embryophyta</taxon>
        <taxon>Tracheophyta</taxon>
        <taxon>Spermatophyta</taxon>
        <taxon>Magnoliopsida</taxon>
        <taxon>eudicotyledons</taxon>
        <taxon>Gunneridae</taxon>
        <taxon>Pentapetalae</taxon>
        <taxon>asterids</taxon>
        <taxon>lamiids</taxon>
        <taxon>Lamiales</taxon>
        <taxon>Orobanchaceae</taxon>
        <taxon>Buchnereae</taxon>
        <taxon>Striga</taxon>
    </lineage>
</organism>
<reference evidence="16" key="1">
    <citation type="journal article" date="2019" name="Curr. Biol.">
        <title>Genome Sequence of Striga asiatica Provides Insight into the Evolution of Plant Parasitism.</title>
        <authorList>
            <person name="Yoshida S."/>
            <person name="Kim S."/>
            <person name="Wafula E.K."/>
            <person name="Tanskanen J."/>
            <person name="Kim Y.M."/>
            <person name="Honaas L."/>
            <person name="Yang Z."/>
            <person name="Spallek T."/>
            <person name="Conn C.E."/>
            <person name="Ichihashi Y."/>
            <person name="Cheong K."/>
            <person name="Cui S."/>
            <person name="Der J.P."/>
            <person name="Gundlach H."/>
            <person name="Jiao Y."/>
            <person name="Hori C."/>
            <person name="Ishida J.K."/>
            <person name="Kasahara H."/>
            <person name="Kiba T."/>
            <person name="Kim M.S."/>
            <person name="Koo N."/>
            <person name="Laohavisit A."/>
            <person name="Lee Y.H."/>
            <person name="Lumba S."/>
            <person name="McCourt P."/>
            <person name="Mortimer J.C."/>
            <person name="Mutuku J.M."/>
            <person name="Nomura T."/>
            <person name="Sasaki-Sekimoto Y."/>
            <person name="Seto Y."/>
            <person name="Wang Y."/>
            <person name="Wakatake T."/>
            <person name="Sakakibara H."/>
            <person name="Demura T."/>
            <person name="Yamaguchi S."/>
            <person name="Yoneyama K."/>
            <person name="Manabe R.I."/>
            <person name="Nelson D.C."/>
            <person name="Schulman A.H."/>
            <person name="Timko M.P."/>
            <person name="dePamphilis C.W."/>
            <person name="Choi D."/>
            <person name="Shirasu K."/>
        </authorList>
    </citation>
    <scope>NUCLEOTIDE SEQUENCE [LARGE SCALE GENOMIC DNA]</scope>
    <source>
        <strain evidence="16">cv. UVA1</strain>
    </source>
</reference>
<evidence type="ECO:0000256" key="12">
    <source>
        <dbReference type="RuleBase" id="RU004208"/>
    </source>
</evidence>
<name>A0A5A7QVS4_STRAF</name>
<evidence type="ECO:0000313" key="15">
    <source>
        <dbReference type="EMBL" id="GER49179.1"/>
    </source>
</evidence>
<keyword evidence="6" id="KW-0677">Repeat</keyword>
<evidence type="ECO:0000256" key="1">
    <source>
        <dbReference type="ARBA" id="ARBA00001182"/>
    </source>
</evidence>
<dbReference type="EMBL" id="BKCP01008515">
    <property type="protein sequence ID" value="GER49179.1"/>
    <property type="molecule type" value="Genomic_DNA"/>
</dbReference>
<feature type="disulfide bond" description="Redox-active" evidence="11">
    <location>
        <begin position="61"/>
        <end position="64"/>
    </location>
</feature>
<dbReference type="EC" id="5.3.4.1" evidence="4 13"/>
<dbReference type="PANTHER" id="PTHR18929:SF132">
    <property type="entry name" value="PROTEIN DISULFIDE-ISOMERASE A3"/>
    <property type="match status" value="1"/>
</dbReference>
<dbReference type="PROSITE" id="PS00194">
    <property type="entry name" value="THIOREDOXIN_1"/>
    <property type="match status" value="2"/>
</dbReference>
<comment type="caution">
    <text evidence="15">The sequence shown here is derived from an EMBL/GenBank/DDBJ whole genome shotgun (WGS) entry which is preliminary data.</text>
</comment>
<dbReference type="InterPro" id="IPR005788">
    <property type="entry name" value="PDI_thioredoxin-like_dom"/>
</dbReference>
<evidence type="ECO:0000256" key="4">
    <source>
        <dbReference type="ARBA" id="ARBA00012723"/>
    </source>
</evidence>
<keyword evidence="7" id="KW-0256">Endoplasmic reticulum</keyword>
<evidence type="ECO:0000256" key="3">
    <source>
        <dbReference type="ARBA" id="ARBA00006347"/>
    </source>
</evidence>
<dbReference type="Pfam" id="PF13848">
    <property type="entry name" value="Thioredoxin_6"/>
    <property type="match status" value="1"/>
</dbReference>
<evidence type="ECO:0000313" key="16">
    <source>
        <dbReference type="Proteomes" id="UP000325081"/>
    </source>
</evidence>
<evidence type="ECO:0000256" key="6">
    <source>
        <dbReference type="ARBA" id="ARBA00022737"/>
    </source>
</evidence>
<dbReference type="PANTHER" id="PTHR18929">
    <property type="entry name" value="PROTEIN DISULFIDE ISOMERASE"/>
    <property type="match status" value="1"/>
</dbReference>
<dbReference type="CDD" id="cd02961">
    <property type="entry name" value="PDI_a_family"/>
    <property type="match status" value="1"/>
</dbReference>
<dbReference type="PRINTS" id="PR00421">
    <property type="entry name" value="THIOREDOXIN"/>
</dbReference>
<dbReference type="CDD" id="cd02981">
    <property type="entry name" value="PDI_b_family"/>
    <property type="match status" value="1"/>
</dbReference>
<dbReference type="InterPro" id="IPR017937">
    <property type="entry name" value="Thioredoxin_CS"/>
</dbReference>
<keyword evidence="10 11" id="KW-0676">Redox-active center</keyword>
<feature type="signal peptide" evidence="13">
    <location>
        <begin position="1"/>
        <end position="23"/>
    </location>
</feature>
<feature type="chain" id="PRO_5022996378" description="Protein disulfide-isomerase" evidence="13">
    <location>
        <begin position="24"/>
        <end position="483"/>
    </location>
</feature>
<keyword evidence="16" id="KW-1185">Reference proteome</keyword>
<evidence type="ECO:0000256" key="2">
    <source>
        <dbReference type="ARBA" id="ARBA00004319"/>
    </source>
</evidence>
<feature type="domain" description="Thioredoxin" evidence="14">
    <location>
        <begin position="346"/>
        <end position="471"/>
    </location>
</feature>
<dbReference type="GO" id="GO:0034976">
    <property type="term" value="P:response to endoplasmic reticulum stress"/>
    <property type="evidence" value="ECO:0007669"/>
    <property type="project" value="TreeGrafter"/>
</dbReference>
<keyword evidence="9 13" id="KW-0413">Isomerase</keyword>
<dbReference type="InterPro" id="IPR013766">
    <property type="entry name" value="Thioredoxin_domain"/>
</dbReference>
<evidence type="ECO:0000256" key="10">
    <source>
        <dbReference type="ARBA" id="ARBA00023284"/>
    </source>
</evidence>
<evidence type="ECO:0000259" key="14">
    <source>
        <dbReference type="PROSITE" id="PS51352"/>
    </source>
</evidence>
<feature type="domain" description="Thioredoxin" evidence="14">
    <location>
        <begin position="22"/>
        <end position="145"/>
    </location>
</feature>
<dbReference type="GO" id="GO:0006457">
    <property type="term" value="P:protein folding"/>
    <property type="evidence" value="ECO:0007669"/>
    <property type="project" value="TreeGrafter"/>
</dbReference>
<keyword evidence="5 13" id="KW-0732">Signal</keyword>
<dbReference type="InterPro" id="IPR036249">
    <property type="entry name" value="Thioredoxin-like_sf"/>
</dbReference>